<reference evidence="1 2" key="1">
    <citation type="journal article" date="2016" name="Nat. Commun.">
        <title>Thousands of microbial genomes shed light on interconnected biogeochemical processes in an aquifer system.</title>
        <authorList>
            <person name="Anantharaman K."/>
            <person name="Brown C.T."/>
            <person name="Hug L.A."/>
            <person name="Sharon I."/>
            <person name="Castelle C.J."/>
            <person name="Probst A.J."/>
            <person name="Thomas B.C."/>
            <person name="Singh A."/>
            <person name="Wilkins M.J."/>
            <person name="Karaoz U."/>
            <person name="Brodie E.L."/>
            <person name="Williams K.H."/>
            <person name="Hubbard S.S."/>
            <person name="Banfield J.F."/>
        </authorList>
    </citation>
    <scope>NUCLEOTIDE SEQUENCE [LARGE SCALE GENOMIC DNA]</scope>
</reference>
<sequence length="136" mass="15884">MSDILDPRHEALVAHLFTRACMVLGMPGFELRPLRRRVRGVGKLHSYKLGYTKLGEKRVTVDLYTPRTMKPRKLDAILRVICHEFAHHQAPPRVYRHGFRLVRMAHHPPFWMQYKKNVAALVRDESLGRYFSAPTP</sequence>
<proteinExistence type="predicted"/>
<protein>
    <recommendedName>
        <fullName evidence="3">SprT-like domain-containing protein</fullName>
    </recommendedName>
</protein>
<comment type="caution">
    <text evidence="1">The sequence shown here is derived from an EMBL/GenBank/DDBJ whole genome shotgun (WGS) entry which is preliminary data.</text>
</comment>
<accession>A0A1F7UML2</accession>
<dbReference type="AlphaFoldDB" id="A0A1F7UML2"/>
<name>A0A1F7UML2_9BACT</name>
<organism evidence="1 2">
    <name type="scientific">Candidatus Uhrbacteria bacterium RIFCSPHIGHO2_12_FULL_60_25</name>
    <dbReference type="NCBI Taxonomy" id="1802399"/>
    <lineage>
        <taxon>Bacteria</taxon>
        <taxon>Candidatus Uhriibacteriota</taxon>
    </lineage>
</organism>
<dbReference type="STRING" id="1802399.A3E39_00070"/>
<evidence type="ECO:0000313" key="2">
    <source>
        <dbReference type="Proteomes" id="UP000176603"/>
    </source>
</evidence>
<gene>
    <name evidence="1" type="ORF">A3E39_00070</name>
</gene>
<dbReference type="EMBL" id="MGEH01000007">
    <property type="protein sequence ID" value="OGL79502.1"/>
    <property type="molecule type" value="Genomic_DNA"/>
</dbReference>
<evidence type="ECO:0008006" key="3">
    <source>
        <dbReference type="Google" id="ProtNLM"/>
    </source>
</evidence>
<dbReference type="Proteomes" id="UP000176603">
    <property type="component" value="Unassembled WGS sequence"/>
</dbReference>
<evidence type="ECO:0000313" key="1">
    <source>
        <dbReference type="EMBL" id="OGL79502.1"/>
    </source>
</evidence>